<dbReference type="InterPro" id="IPR037274">
    <property type="entry name" value="Znf_CHY_sf"/>
</dbReference>
<dbReference type="InterPro" id="IPR008913">
    <property type="entry name" value="Znf_CHY"/>
</dbReference>
<sequence>MPEAQTPNTAKQTASLASPTASAASVRDAVVVHGLEVTPLTQCSHWHSDRDIIAIRHKCCGRYYACISCHEALAQHEPAVWPRSERNAKAIVCGNCRGELSIDEYLSCNSTCPTCKAAFNPGCANHYDLYFEMEVMMGTTTTITDPIHLTSLINLMNPIGLIPRRRLMTLPMGQGLVFLPCRSPKAMGRWIRGMKPLEAAPAALELEQGVSLE</sequence>
<evidence type="ECO:0000259" key="4">
    <source>
        <dbReference type="Pfam" id="PF05495"/>
    </source>
</evidence>
<evidence type="ECO:0000256" key="2">
    <source>
        <dbReference type="ARBA" id="ARBA00022771"/>
    </source>
</evidence>
<comment type="caution">
    <text evidence="5">The sequence shown here is derived from an EMBL/GenBank/DDBJ whole genome shotgun (WGS) entry which is preliminary data.</text>
</comment>
<reference evidence="5 6" key="1">
    <citation type="submission" date="2019-06" db="EMBL/GenBank/DDBJ databases">
        <authorList>
            <person name="Broberg M."/>
        </authorList>
    </citation>
    <scope>NUCLEOTIDE SEQUENCE [LARGE SCALE GENOMIC DNA]</scope>
</reference>
<dbReference type="InterPro" id="IPR052604">
    <property type="entry name" value="Mito_Tim_assembly_helper"/>
</dbReference>
<evidence type="ECO:0000313" key="6">
    <source>
        <dbReference type="Proteomes" id="UP000766486"/>
    </source>
</evidence>
<dbReference type="SUPFAM" id="SSF161219">
    <property type="entry name" value="CHY zinc finger-like"/>
    <property type="match status" value="1"/>
</dbReference>
<keyword evidence="2" id="KW-0863">Zinc-finger</keyword>
<keyword evidence="6" id="KW-1185">Reference proteome</keyword>
<feature type="domain" description="CHY-type" evidence="4">
    <location>
        <begin position="43"/>
        <end position="105"/>
    </location>
</feature>
<keyword evidence="1" id="KW-0479">Metal-binding</keyword>
<organism evidence="5 6">
    <name type="scientific">Bionectria ochroleuca</name>
    <name type="common">Gliocladium roseum</name>
    <dbReference type="NCBI Taxonomy" id="29856"/>
    <lineage>
        <taxon>Eukaryota</taxon>
        <taxon>Fungi</taxon>
        <taxon>Dikarya</taxon>
        <taxon>Ascomycota</taxon>
        <taxon>Pezizomycotina</taxon>
        <taxon>Sordariomycetes</taxon>
        <taxon>Hypocreomycetidae</taxon>
        <taxon>Hypocreales</taxon>
        <taxon>Bionectriaceae</taxon>
        <taxon>Clonostachys</taxon>
    </lineage>
</organism>
<dbReference type="PANTHER" id="PTHR28082:SF1">
    <property type="entry name" value="HELPER OF TIM PROTEIN 13"/>
    <property type="match status" value="1"/>
</dbReference>
<name>A0ABY6V2U7_BIOOC</name>
<proteinExistence type="predicted"/>
<accession>A0ABY6V2U7</accession>
<evidence type="ECO:0000256" key="1">
    <source>
        <dbReference type="ARBA" id="ARBA00022723"/>
    </source>
</evidence>
<protein>
    <recommendedName>
        <fullName evidence="4">CHY-type domain-containing protein</fullName>
    </recommendedName>
</protein>
<evidence type="ECO:0000256" key="3">
    <source>
        <dbReference type="ARBA" id="ARBA00022833"/>
    </source>
</evidence>
<dbReference type="PANTHER" id="PTHR28082">
    <property type="entry name" value="ZINC FINGER PROTEIN"/>
    <property type="match status" value="1"/>
</dbReference>
<dbReference type="EMBL" id="CABFNS010001099">
    <property type="protein sequence ID" value="VUC38077.1"/>
    <property type="molecule type" value="Genomic_DNA"/>
</dbReference>
<gene>
    <name evidence="5" type="ORF">CLO192961_LOCUS493536</name>
</gene>
<dbReference type="Pfam" id="PF05495">
    <property type="entry name" value="zf-CHY"/>
    <property type="match status" value="1"/>
</dbReference>
<evidence type="ECO:0000313" key="5">
    <source>
        <dbReference type="EMBL" id="VUC38077.1"/>
    </source>
</evidence>
<keyword evidence="3" id="KW-0862">Zinc</keyword>
<dbReference type="Proteomes" id="UP000766486">
    <property type="component" value="Unassembled WGS sequence"/>
</dbReference>